<dbReference type="PANTHER" id="PTHR47331:SF1">
    <property type="entry name" value="GAG-LIKE PROTEIN"/>
    <property type="match status" value="1"/>
</dbReference>
<gene>
    <name evidence="1" type="ORF">BBRV_LOCUS25858</name>
</gene>
<accession>A0A6V7INH8</accession>
<dbReference type="Gene3D" id="3.30.420.10">
    <property type="entry name" value="Ribonuclease H-like superfamily/Ribonuclease H"/>
    <property type="match status" value="1"/>
</dbReference>
<protein>
    <recommendedName>
        <fullName evidence="2">Integrase catalytic domain-containing protein</fullName>
    </recommendedName>
</protein>
<name>A0A6V7INH8_9HYME</name>
<dbReference type="GO" id="GO:0003676">
    <property type="term" value="F:nucleic acid binding"/>
    <property type="evidence" value="ECO:0007669"/>
    <property type="project" value="InterPro"/>
</dbReference>
<dbReference type="InterPro" id="IPR036397">
    <property type="entry name" value="RNaseH_sf"/>
</dbReference>
<dbReference type="EMBL" id="CADCXW020000003">
    <property type="protein sequence ID" value="CAD1539322.1"/>
    <property type="molecule type" value="Genomic_DNA"/>
</dbReference>
<proteinExistence type="predicted"/>
<sequence length="137" mass="14646">MGALPAARVEPAAAFTRTGLDYAGPFSLQASEGRGRTTSQGYLAVFVRMCTKAVHLEIIGNLTTASFNVALQRFAARKSTPREIWPENATAFHGADAELRTTLREASLGWTEVGDRTATQGITSHFIPPSAPHFGGL</sequence>
<evidence type="ECO:0000313" key="1">
    <source>
        <dbReference type="EMBL" id="CAD1539322.1"/>
    </source>
</evidence>
<dbReference type="InterPro" id="IPR012337">
    <property type="entry name" value="RNaseH-like_sf"/>
</dbReference>
<organism evidence="1">
    <name type="scientific">Bracon brevicornis</name>
    <dbReference type="NCBI Taxonomy" id="1563983"/>
    <lineage>
        <taxon>Eukaryota</taxon>
        <taxon>Metazoa</taxon>
        <taxon>Ecdysozoa</taxon>
        <taxon>Arthropoda</taxon>
        <taxon>Hexapoda</taxon>
        <taxon>Insecta</taxon>
        <taxon>Pterygota</taxon>
        <taxon>Neoptera</taxon>
        <taxon>Endopterygota</taxon>
        <taxon>Hymenoptera</taxon>
        <taxon>Apocrita</taxon>
        <taxon>Ichneumonoidea</taxon>
        <taxon>Braconidae</taxon>
        <taxon>Braconinae</taxon>
        <taxon>Bracon</taxon>
    </lineage>
</organism>
<reference evidence="1" key="1">
    <citation type="submission" date="2020-07" db="EMBL/GenBank/DDBJ databases">
        <authorList>
            <person name="Ferguson B K."/>
        </authorList>
    </citation>
    <scope>NUCLEOTIDE SEQUENCE</scope>
    <source>
        <strain evidence="1">L06</strain>
    </source>
</reference>
<dbReference type="PANTHER" id="PTHR47331">
    <property type="entry name" value="PHD-TYPE DOMAIN-CONTAINING PROTEIN"/>
    <property type="match status" value="1"/>
</dbReference>
<dbReference type="AlphaFoldDB" id="A0A6V7INH8"/>
<dbReference type="SUPFAM" id="SSF53098">
    <property type="entry name" value="Ribonuclease H-like"/>
    <property type="match status" value="1"/>
</dbReference>
<evidence type="ECO:0008006" key="2">
    <source>
        <dbReference type="Google" id="ProtNLM"/>
    </source>
</evidence>